<dbReference type="PANTHER" id="PTHR11216:SF174">
    <property type="entry name" value="GH06923P"/>
    <property type="match status" value="1"/>
</dbReference>
<feature type="compositionally biased region" description="Basic and acidic residues" evidence="2">
    <location>
        <begin position="143"/>
        <end position="157"/>
    </location>
</feature>
<feature type="domain" description="EH" evidence="3">
    <location>
        <begin position="241"/>
        <end position="300"/>
    </location>
</feature>
<feature type="compositionally biased region" description="Acidic residues" evidence="2">
    <location>
        <begin position="159"/>
        <end position="169"/>
    </location>
</feature>
<accession>A0A0N5DAM7</accession>
<dbReference type="Proteomes" id="UP000276776">
    <property type="component" value="Unassembled WGS sequence"/>
</dbReference>
<evidence type="ECO:0000256" key="2">
    <source>
        <dbReference type="SAM" id="MobiDB-lite"/>
    </source>
</evidence>
<dbReference type="InterPro" id="IPR011992">
    <property type="entry name" value="EF-hand-dom_pair"/>
</dbReference>
<feature type="region of interest" description="Disordered" evidence="2">
    <location>
        <begin position="417"/>
        <end position="444"/>
    </location>
</feature>
<dbReference type="GO" id="GO:0005886">
    <property type="term" value="C:plasma membrane"/>
    <property type="evidence" value="ECO:0007669"/>
    <property type="project" value="TreeGrafter"/>
</dbReference>
<evidence type="ECO:0000259" key="4">
    <source>
        <dbReference type="PROSITE" id="PS50222"/>
    </source>
</evidence>
<dbReference type="InterPro" id="IPR000261">
    <property type="entry name" value="EH_dom"/>
</dbReference>
<dbReference type="WBParaSite" id="TCLT_0001023001-mRNA-1">
    <property type="protein sequence ID" value="TCLT_0001023001-mRNA-1"/>
    <property type="gene ID" value="TCLT_0001023001"/>
</dbReference>
<feature type="region of interest" description="Disordered" evidence="2">
    <location>
        <begin position="119"/>
        <end position="175"/>
    </location>
</feature>
<organism evidence="7">
    <name type="scientific">Thelazia callipaeda</name>
    <name type="common">Oriental eyeworm</name>
    <name type="synonym">Parasitic nematode</name>
    <dbReference type="NCBI Taxonomy" id="103827"/>
    <lineage>
        <taxon>Eukaryota</taxon>
        <taxon>Metazoa</taxon>
        <taxon>Ecdysozoa</taxon>
        <taxon>Nematoda</taxon>
        <taxon>Chromadorea</taxon>
        <taxon>Rhabditida</taxon>
        <taxon>Spirurina</taxon>
        <taxon>Spiruromorpha</taxon>
        <taxon>Thelazioidea</taxon>
        <taxon>Thelaziidae</taxon>
        <taxon>Thelazia</taxon>
    </lineage>
</organism>
<dbReference type="Pfam" id="PF12763">
    <property type="entry name" value="EH"/>
    <property type="match status" value="1"/>
</dbReference>
<keyword evidence="1" id="KW-0106">Calcium</keyword>
<feature type="compositionally biased region" description="Pro residues" evidence="2">
    <location>
        <begin position="424"/>
        <end position="434"/>
    </location>
</feature>
<dbReference type="PROSITE" id="PS50031">
    <property type="entry name" value="EH"/>
    <property type="match status" value="1"/>
</dbReference>
<feature type="compositionally biased region" description="Acidic residues" evidence="2">
    <location>
        <begin position="124"/>
        <end position="142"/>
    </location>
</feature>
<dbReference type="PANTHER" id="PTHR11216">
    <property type="entry name" value="EH DOMAIN"/>
    <property type="match status" value="1"/>
</dbReference>
<dbReference type="EMBL" id="UYYF01005019">
    <property type="protein sequence ID" value="VDN07899.1"/>
    <property type="molecule type" value="Genomic_DNA"/>
</dbReference>
<name>A0A0N5DAM7_THECL</name>
<evidence type="ECO:0000313" key="5">
    <source>
        <dbReference type="EMBL" id="VDN07899.1"/>
    </source>
</evidence>
<dbReference type="SUPFAM" id="SSF47473">
    <property type="entry name" value="EF-hand"/>
    <property type="match status" value="1"/>
</dbReference>
<evidence type="ECO:0000313" key="7">
    <source>
        <dbReference type="WBParaSite" id="TCLT_0001023001-mRNA-1"/>
    </source>
</evidence>
<dbReference type="AlphaFoldDB" id="A0A0N5DAM7"/>
<dbReference type="CDD" id="cd00052">
    <property type="entry name" value="EH"/>
    <property type="match status" value="1"/>
</dbReference>
<dbReference type="GO" id="GO:0005737">
    <property type="term" value="C:cytoplasm"/>
    <property type="evidence" value="ECO:0007669"/>
    <property type="project" value="TreeGrafter"/>
</dbReference>
<dbReference type="PROSITE" id="PS50222">
    <property type="entry name" value="EF_HAND_2"/>
    <property type="match status" value="1"/>
</dbReference>
<dbReference type="GO" id="GO:0016197">
    <property type="term" value="P:endosomal transport"/>
    <property type="evidence" value="ECO:0007669"/>
    <property type="project" value="TreeGrafter"/>
</dbReference>
<sequence>MTEAALHQTSSVAAVTSQMHPTWRVDTQPVAATRSSPSAVKCASNVEFHDSVSINLFQNESRRIMVAKNSSYLTSVEKGNPFVDSDAAKDEFASSSDDYLSDKAEIVFSEETISPGIKWKTLNDSDEETSDGSDEIDEDTDENDKAEMSDTETKNLLDDVVEDEDESDLEDSKTLSSDIGYTSKCVQNKTSSESLSYSWYGMSDEQRMYYVKCFNHLMKKTLGHYDINGAICGANEHVIDFFKRSGLNCEKLSKIWSLSDVNEDGYLDVNEFSAAMHLIVLHVKGHIPIPDVIPFEISPPIMPRRDIMQTNTNEDNNKQSNEVQAVKVMQDWKQFDFDDAKAGTTSAHHLQQHHSFSDEHLHVQPDPIEKLSNFSDVPPLLVDVRPTARRPTQPLVNTVSTKTGSYYIPLARHDTAFTLSPQGPKGPPPKPPPRSANKGHGRSASLDLNNFAAETPRFKPSLAINEAQRTALHPQGTVRYHPCNSLPADVTRFSTVTEWQDTSSPRLPAPPLPPRLTFSDAAVQTENTTLLSRSFSDGQELIELDIDMEKRIEELLADENNASAENSTSPSTRHMNWRVRCNHLRIMNSHLEAELAKLAQIKLQLELRLQEAAGNQPSMKPTSL</sequence>
<dbReference type="STRING" id="103827.A0A0N5DAM7"/>
<dbReference type="InterPro" id="IPR018247">
    <property type="entry name" value="EF_Hand_1_Ca_BS"/>
</dbReference>
<evidence type="ECO:0000256" key="1">
    <source>
        <dbReference type="ARBA" id="ARBA00022837"/>
    </source>
</evidence>
<gene>
    <name evidence="5" type="ORF">TCLT_LOCUS10219</name>
</gene>
<dbReference type="OMA" id="SPGIKWK"/>
<dbReference type="OrthoDB" id="10045710at2759"/>
<dbReference type="GO" id="GO:0006897">
    <property type="term" value="P:endocytosis"/>
    <property type="evidence" value="ECO:0007669"/>
    <property type="project" value="TreeGrafter"/>
</dbReference>
<dbReference type="PROSITE" id="PS00018">
    <property type="entry name" value="EF_HAND_1"/>
    <property type="match status" value="1"/>
</dbReference>
<protein>
    <submittedName>
        <fullName evidence="7">RalBP1-associated Eps domain-containing protein 2</fullName>
    </submittedName>
</protein>
<dbReference type="Gene3D" id="1.10.238.10">
    <property type="entry name" value="EF-hand"/>
    <property type="match status" value="1"/>
</dbReference>
<dbReference type="SMART" id="SM00027">
    <property type="entry name" value="EH"/>
    <property type="match status" value="1"/>
</dbReference>
<dbReference type="InterPro" id="IPR002048">
    <property type="entry name" value="EF_hand_dom"/>
</dbReference>
<reference evidence="5 6" key="2">
    <citation type="submission" date="2018-11" db="EMBL/GenBank/DDBJ databases">
        <authorList>
            <consortium name="Pathogen Informatics"/>
        </authorList>
    </citation>
    <scope>NUCLEOTIDE SEQUENCE [LARGE SCALE GENOMIC DNA]</scope>
</reference>
<proteinExistence type="predicted"/>
<reference evidence="7" key="1">
    <citation type="submission" date="2016-04" db="UniProtKB">
        <authorList>
            <consortium name="WormBaseParasite"/>
        </authorList>
    </citation>
    <scope>IDENTIFICATION</scope>
</reference>
<keyword evidence="6" id="KW-1185">Reference proteome</keyword>
<dbReference type="GO" id="GO:0005509">
    <property type="term" value="F:calcium ion binding"/>
    <property type="evidence" value="ECO:0007669"/>
    <property type="project" value="InterPro"/>
</dbReference>
<evidence type="ECO:0000259" key="3">
    <source>
        <dbReference type="PROSITE" id="PS50031"/>
    </source>
</evidence>
<feature type="domain" description="EF-hand" evidence="4">
    <location>
        <begin position="247"/>
        <end position="282"/>
    </location>
</feature>
<evidence type="ECO:0000313" key="6">
    <source>
        <dbReference type="Proteomes" id="UP000276776"/>
    </source>
</evidence>